<dbReference type="EMBL" id="RQFK01000009">
    <property type="protein sequence ID" value="TGK87325.1"/>
    <property type="molecule type" value="Genomic_DNA"/>
</dbReference>
<dbReference type="SUPFAM" id="SSF53335">
    <property type="entry name" value="S-adenosyl-L-methionine-dependent methyltransferases"/>
    <property type="match status" value="1"/>
</dbReference>
<keyword evidence="2 6" id="KW-0489">Methyltransferase</keyword>
<dbReference type="Proteomes" id="UP000298009">
    <property type="component" value="Unassembled WGS sequence"/>
</dbReference>
<evidence type="ECO:0000256" key="4">
    <source>
        <dbReference type="ARBA" id="ARBA00025707"/>
    </source>
</evidence>
<proteinExistence type="predicted"/>
<comment type="pathway">
    <text evidence="4">Phospholipid metabolism.</text>
</comment>
<accession>A0A4R9IHZ0</accession>
<feature type="domain" description="Methyltransferase type 11" evidence="5">
    <location>
        <begin position="58"/>
        <end position="157"/>
    </location>
</feature>
<dbReference type="Pfam" id="PF08241">
    <property type="entry name" value="Methyltransf_11"/>
    <property type="match status" value="1"/>
</dbReference>
<dbReference type="AlphaFoldDB" id="A0A4R9IHZ0"/>
<protein>
    <submittedName>
        <fullName evidence="6">Class I SAM-dependent methyltransferase</fullName>
    </submittedName>
</protein>
<dbReference type="OrthoDB" id="9769602at2"/>
<evidence type="ECO:0000313" key="7">
    <source>
        <dbReference type="Proteomes" id="UP000298009"/>
    </source>
</evidence>
<dbReference type="InterPro" id="IPR013216">
    <property type="entry name" value="Methyltransf_11"/>
</dbReference>
<reference evidence="6" key="1">
    <citation type="journal article" date="2019" name="PLoS Negl. Trop. Dis.">
        <title>Revisiting the worldwide diversity of Leptospira species in the environment.</title>
        <authorList>
            <person name="Vincent A.T."/>
            <person name="Schiettekatte O."/>
            <person name="Bourhy P."/>
            <person name="Veyrier F.J."/>
            <person name="Picardeau M."/>
        </authorList>
    </citation>
    <scope>NUCLEOTIDE SEQUENCE [LARGE SCALE GENOMIC DNA]</scope>
    <source>
        <strain evidence="6">201800287</strain>
    </source>
</reference>
<keyword evidence="3 6" id="KW-0808">Transferase</keyword>
<evidence type="ECO:0000256" key="2">
    <source>
        <dbReference type="ARBA" id="ARBA00022603"/>
    </source>
</evidence>
<dbReference type="PANTHER" id="PTHR44307:SF2">
    <property type="entry name" value="PHOSPHOETHANOLAMINE METHYLTRANSFERASE ISOFORM X1"/>
    <property type="match status" value="1"/>
</dbReference>
<dbReference type="GO" id="GO:0008757">
    <property type="term" value="F:S-adenosylmethionine-dependent methyltransferase activity"/>
    <property type="evidence" value="ECO:0007669"/>
    <property type="project" value="InterPro"/>
</dbReference>
<dbReference type="GO" id="GO:0032259">
    <property type="term" value="P:methylation"/>
    <property type="evidence" value="ECO:0007669"/>
    <property type="project" value="UniProtKB-KW"/>
</dbReference>
<evidence type="ECO:0000259" key="5">
    <source>
        <dbReference type="Pfam" id="PF08241"/>
    </source>
</evidence>
<evidence type="ECO:0000256" key="3">
    <source>
        <dbReference type="ARBA" id="ARBA00022679"/>
    </source>
</evidence>
<dbReference type="InterPro" id="IPR029063">
    <property type="entry name" value="SAM-dependent_MTases_sf"/>
</dbReference>
<gene>
    <name evidence="6" type="ORF">EHQ24_01980</name>
</gene>
<dbReference type="CDD" id="cd02440">
    <property type="entry name" value="AdoMet_MTases"/>
    <property type="match status" value="1"/>
</dbReference>
<dbReference type="Gene3D" id="3.40.50.150">
    <property type="entry name" value="Vaccinia Virus protein VP39"/>
    <property type="match status" value="1"/>
</dbReference>
<organism evidence="6 7">
    <name type="scientific">Leptospira noumeaensis</name>
    <dbReference type="NCBI Taxonomy" id="2484964"/>
    <lineage>
        <taxon>Bacteria</taxon>
        <taxon>Pseudomonadati</taxon>
        <taxon>Spirochaetota</taxon>
        <taxon>Spirochaetia</taxon>
        <taxon>Leptospirales</taxon>
        <taxon>Leptospiraceae</taxon>
        <taxon>Leptospira</taxon>
    </lineage>
</organism>
<dbReference type="PANTHER" id="PTHR44307">
    <property type="entry name" value="PHOSPHOETHANOLAMINE METHYLTRANSFERASE"/>
    <property type="match status" value="1"/>
</dbReference>
<comment type="pathway">
    <text evidence="1">Lipid metabolism.</text>
</comment>
<sequence length="251" mass="28907">MTPFPFSKSPVIVLPQSPPYFVSNFGYWEEDISYESAGLKFLSKFVFGAGLQPKSKILELGSGLGGSLVYWSKNFQPKLLSAINLPGEQSEFAEQLFISTKTEVKPFIHGSWESIKSLADSSYQYVFSLDASYHFQNLALFYRESYRVLEPGGRFVFTNFQITESRFKKLWWLYLPFLIPKNNLKLVEETITELKAIGFKEIKHENWTKPVLFGFIEFSKTLPASLKAFAKVLNLFAKNLGLSYHYYVFEK</sequence>
<comment type="caution">
    <text evidence="6">The sequence shown here is derived from an EMBL/GenBank/DDBJ whole genome shotgun (WGS) entry which is preliminary data.</text>
</comment>
<evidence type="ECO:0000256" key="1">
    <source>
        <dbReference type="ARBA" id="ARBA00005189"/>
    </source>
</evidence>
<keyword evidence="7" id="KW-1185">Reference proteome</keyword>
<evidence type="ECO:0000313" key="6">
    <source>
        <dbReference type="EMBL" id="TGK87325.1"/>
    </source>
</evidence>
<dbReference type="RefSeq" id="WP_135600030.1">
    <property type="nucleotide sequence ID" value="NZ_RQFK01000009.1"/>
</dbReference>
<name>A0A4R9IHZ0_9LEPT</name>